<evidence type="ECO:0000313" key="3">
    <source>
        <dbReference type="Proteomes" id="UP000665561"/>
    </source>
</evidence>
<proteinExistence type="predicted"/>
<keyword evidence="3" id="KW-1185">Reference proteome</keyword>
<name>A0ABW9XYM6_9BACL</name>
<dbReference type="InterPro" id="IPR000847">
    <property type="entry name" value="LysR_HTH_N"/>
</dbReference>
<dbReference type="EMBL" id="JAAAMV010000031">
    <property type="protein sequence ID" value="NBD27796.1"/>
    <property type="molecule type" value="Genomic_DNA"/>
</dbReference>
<reference evidence="2 3" key="1">
    <citation type="submission" date="2020-01" db="EMBL/GenBank/DDBJ databases">
        <title>Paenibacillus soybeanensis sp. nov. isolated from the nodules of soybean (Glycine max(L.) Merr).</title>
        <authorList>
            <person name="Wang H."/>
        </authorList>
    </citation>
    <scope>NUCLEOTIDE SEQUENCE [LARGE SCALE GENOMIC DNA]</scope>
    <source>
        <strain evidence="2 3">T1</strain>
    </source>
</reference>
<evidence type="ECO:0000259" key="1">
    <source>
        <dbReference type="PROSITE" id="PS50931"/>
    </source>
</evidence>
<dbReference type="Proteomes" id="UP000665561">
    <property type="component" value="Unassembled WGS sequence"/>
</dbReference>
<comment type="caution">
    <text evidence="2">The sequence shown here is derived from an EMBL/GenBank/DDBJ whole genome shotgun (WGS) entry which is preliminary data.</text>
</comment>
<accession>A0ABW9XYM6</accession>
<sequence length="44" mass="5055">MLHIAQQPLSFQIKRLEDELDANQQLFDDFIALCHLAGFSPRIA</sequence>
<organism evidence="2 3">
    <name type="scientific">Paenibacillus glycinis</name>
    <dbReference type="NCBI Taxonomy" id="2697035"/>
    <lineage>
        <taxon>Bacteria</taxon>
        <taxon>Bacillati</taxon>
        <taxon>Bacillota</taxon>
        <taxon>Bacilli</taxon>
        <taxon>Bacillales</taxon>
        <taxon>Paenibacillaceae</taxon>
        <taxon>Paenibacillus</taxon>
    </lineage>
</organism>
<dbReference type="PROSITE" id="PS50931">
    <property type="entry name" value="HTH_LYSR"/>
    <property type="match status" value="1"/>
</dbReference>
<gene>
    <name evidence="2" type="ORF">GT019_28345</name>
</gene>
<protein>
    <recommendedName>
        <fullName evidence="1">HTH lysR-type domain-containing protein</fullName>
    </recommendedName>
</protein>
<feature type="domain" description="HTH lysR-type" evidence="1">
    <location>
        <begin position="1"/>
        <end position="21"/>
    </location>
</feature>
<evidence type="ECO:0000313" key="2">
    <source>
        <dbReference type="EMBL" id="NBD27796.1"/>
    </source>
</evidence>